<keyword evidence="8" id="KW-0418">Kinase</keyword>
<dbReference type="SMART" id="SM00388">
    <property type="entry name" value="HisKA"/>
    <property type="match status" value="1"/>
</dbReference>
<dbReference type="Pfam" id="PF02518">
    <property type="entry name" value="HATPase_c"/>
    <property type="match status" value="1"/>
</dbReference>
<feature type="transmembrane region" description="Helical" evidence="12">
    <location>
        <begin position="385"/>
        <end position="401"/>
    </location>
</feature>
<reference evidence="14 15" key="1">
    <citation type="submission" date="2017-07" db="EMBL/GenBank/DDBJ databases">
        <title>Flavobacterium cyanobacteriorum sp. nov., isolated from cyanobacterial aggregates in a eutrophic lake.</title>
        <authorList>
            <person name="Cai H."/>
        </authorList>
    </citation>
    <scope>NUCLEOTIDE SEQUENCE [LARGE SCALE GENOMIC DNA]</scope>
    <source>
        <strain evidence="14 15">TH021</strain>
    </source>
</reference>
<dbReference type="InterPro" id="IPR001734">
    <property type="entry name" value="Na/solute_symporter"/>
</dbReference>
<dbReference type="FunFam" id="3.30.565.10:FF:000006">
    <property type="entry name" value="Sensor histidine kinase WalK"/>
    <property type="match status" value="1"/>
</dbReference>
<dbReference type="CDD" id="cd00082">
    <property type="entry name" value="HisKA"/>
    <property type="match status" value="1"/>
</dbReference>
<feature type="transmembrane region" description="Helical" evidence="12">
    <location>
        <begin position="194"/>
        <end position="212"/>
    </location>
</feature>
<dbReference type="Gene3D" id="3.30.565.10">
    <property type="entry name" value="Histidine kinase-like ATPase, C-terminal domain"/>
    <property type="match status" value="1"/>
</dbReference>
<evidence type="ECO:0000256" key="4">
    <source>
        <dbReference type="ARBA" id="ARBA00012438"/>
    </source>
</evidence>
<dbReference type="InterPro" id="IPR036097">
    <property type="entry name" value="HisK_dim/P_sf"/>
</dbReference>
<dbReference type="EMBL" id="NOXV01000204">
    <property type="protein sequence ID" value="OYQ40706.1"/>
    <property type="molecule type" value="Genomic_DNA"/>
</dbReference>
<dbReference type="SUPFAM" id="SSF55874">
    <property type="entry name" value="ATPase domain of HSP90 chaperone/DNA topoisomerase II/histidine kinase"/>
    <property type="match status" value="1"/>
</dbReference>
<feature type="transmembrane region" description="Helical" evidence="12">
    <location>
        <begin position="151"/>
        <end position="173"/>
    </location>
</feature>
<evidence type="ECO:0000313" key="15">
    <source>
        <dbReference type="Proteomes" id="UP000216605"/>
    </source>
</evidence>
<keyword evidence="15" id="KW-1185">Reference proteome</keyword>
<evidence type="ECO:0000256" key="6">
    <source>
        <dbReference type="ARBA" id="ARBA00022679"/>
    </source>
</evidence>
<dbReference type="InterPro" id="IPR050736">
    <property type="entry name" value="Sensor_HK_Regulatory"/>
</dbReference>
<feature type="transmembrane region" description="Helical" evidence="12">
    <location>
        <begin position="323"/>
        <end position="344"/>
    </location>
</feature>
<dbReference type="InterPro" id="IPR038377">
    <property type="entry name" value="Na/Glc_symporter_sf"/>
</dbReference>
<organism evidence="14 15">
    <name type="scientific">Flavobacterium cyanobacteriorum</name>
    <dbReference type="NCBI Taxonomy" id="2022802"/>
    <lineage>
        <taxon>Bacteria</taxon>
        <taxon>Pseudomonadati</taxon>
        <taxon>Bacteroidota</taxon>
        <taxon>Flavobacteriia</taxon>
        <taxon>Flavobacteriales</taxon>
        <taxon>Flavobacteriaceae</taxon>
        <taxon>Flavobacterium</taxon>
    </lineage>
</organism>
<dbReference type="InterPro" id="IPR003594">
    <property type="entry name" value="HATPase_dom"/>
</dbReference>
<comment type="similarity">
    <text evidence="3">Belongs to the sodium:solute symporter (SSF) (TC 2.A.21) family.</text>
</comment>
<feature type="transmembrane region" description="Helical" evidence="12">
    <location>
        <begin position="497"/>
        <end position="516"/>
    </location>
</feature>
<dbReference type="GO" id="GO:0000155">
    <property type="term" value="F:phosphorelay sensor kinase activity"/>
    <property type="evidence" value="ECO:0007669"/>
    <property type="project" value="InterPro"/>
</dbReference>
<proteinExistence type="inferred from homology"/>
<dbReference type="InterPro" id="IPR018212">
    <property type="entry name" value="Na/solute_symporter_CS"/>
</dbReference>
<keyword evidence="10" id="KW-0902">Two-component regulatory system</keyword>
<feature type="transmembrane region" description="Helical" evidence="12">
    <location>
        <begin position="6"/>
        <end position="24"/>
    </location>
</feature>
<evidence type="ECO:0000256" key="5">
    <source>
        <dbReference type="ARBA" id="ARBA00022553"/>
    </source>
</evidence>
<accession>A0A255ZGW2</accession>
<dbReference type="AlphaFoldDB" id="A0A255ZGW2"/>
<dbReference type="PANTHER" id="PTHR43711:SF1">
    <property type="entry name" value="HISTIDINE KINASE 1"/>
    <property type="match status" value="1"/>
</dbReference>
<evidence type="ECO:0000256" key="3">
    <source>
        <dbReference type="ARBA" id="ARBA00006434"/>
    </source>
</evidence>
<feature type="transmembrane region" description="Helical" evidence="12">
    <location>
        <begin position="240"/>
        <end position="257"/>
    </location>
</feature>
<dbReference type="GO" id="GO:0022857">
    <property type="term" value="F:transmembrane transporter activity"/>
    <property type="evidence" value="ECO:0007669"/>
    <property type="project" value="InterPro"/>
</dbReference>
<dbReference type="InterPro" id="IPR004358">
    <property type="entry name" value="Sig_transdc_His_kin-like_C"/>
</dbReference>
<comment type="caution">
    <text evidence="14">The sequence shown here is derived from an EMBL/GenBank/DDBJ whole genome shotgun (WGS) entry which is preliminary data.</text>
</comment>
<protein>
    <recommendedName>
        <fullName evidence="4">histidine kinase</fullName>
        <ecNumber evidence="4">2.7.13.3</ecNumber>
    </recommendedName>
</protein>
<dbReference type="PANTHER" id="PTHR43711">
    <property type="entry name" value="TWO-COMPONENT HISTIDINE KINASE"/>
    <property type="match status" value="1"/>
</dbReference>
<evidence type="ECO:0000256" key="11">
    <source>
        <dbReference type="ARBA" id="ARBA00023136"/>
    </source>
</evidence>
<dbReference type="Proteomes" id="UP000216605">
    <property type="component" value="Unassembled WGS sequence"/>
</dbReference>
<dbReference type="Pfam" id="PF00512">
    <property type="entry name" value="HisKA"/>
    <property type="match status" value="1"/>
</dbReference>
<dbReference type="PRINTS" id="PR00344">
    <property type="entry name" value="BCTRLSENSOR"/>
</dbReference>
<feature type="transmembrane region" description="Helical" evidence="12">
    <location>
        <begin position="65"/>
        <end position="84"/>
    </location>
</feature>
<feature type="transmembrane region" description="Helical" evidence="12">
    <location>
        <begin position="278"/>
        <end position="303"/>
    </location>
</feature>
<dbReference type="InterPro" id="IPR036890">
    <property type="entry name" value="HATPase_C_sf"/>
</dbReference>
<evidence type="ECO:0000256" key="8">
    <source>
        <dbReference type="ARBA" id="ARBA00022777"/>
    </source>
</evidence>
<evidence type="ECO:0000256" key="2">
    <source>
        <dbReference type="ARBA" id="ARBA00004141"/>
    </source>
</evidence>
<dbReference type="OrthoDB" id="9764438at2"/>
<keyword evidence="9 12" id="KW-1133">Transmembrane helix</keyword>
<dbReference type="RefSeq" id="WP_094413020.1">
    <property type="nucleotide sequence ID" value="NZ_NOXV01000204.1"/>
</dbReference>
<evidence type="ECO:0000313" key="14">
    <source>
        <dbReference type="EMBL" id="OYQ40706.1"/>
    </source>
</evidence>
<dbReference type="PROSITE" id="PS00457">
    <property type="entry name" value="NA_SOLUT_SYMP_2"/>
    <property type="match status" value="1"/>
</dbReference>
<sequence length="895" mass="100693">MSSISLLIILSLYLALLFFIAHWAEKKANSRWANNPYIYSLSLAVYCTAWTYYGSIGVAATSGLNYLPVYIGPVIIIPAWIIILRKIIRISRLNKISSIADFISLRYGNSRFVGALVTFICLFGILPYIALQLKAIAETFHVVTRTEASSNFLYDTTTYVAIALALFSSYYGTRYVDASEKRKGIVTAVAMESVLKLFFFILVGLYVTFFVFDGFDDIYSKAVQLEDFNKKNTIGGLTQAVNWFFFCLLSLFAIFLLPRQFQMGVIENNRESHIKTAVWLFPLYLLAINIFVYPVAWGGNILFSNTEVNPDTYSLLIPQYFDNQVLTVLVFLGGFSAAISMIVVSSIGLSTMVSNNILIPYGFLGTLKSGEQKENTRRIVNIRKLSIFCLILLSYFIYRAIVLDYDLFSIGLVSFVVIAQLAPSFFGAIFWRRGSQGGAVTGMIIGFMVCTYTLLVPYANGITNISSTFNTEGLYGISLLKPLALFGLDYLTPVPHALFWSLFFNTLAYMAVSVSFKGNYRERNYAEMFVDIDKYITMHENAFIWKGTAYKTDIQKILKRFLGEERTRRALTIFNTKYGVDNNQEMADARLIKFAENLLTGHIGTASAKILISSVVKEEEITLPEVLKILEESKENIIINKKLTETSNELKAITAQLQQANEKLLWKDRQKDEFLDTVTHELRTPITAIKAASEILHDDDDIPDPLKKQFLQNIISESDRLNRLIDKILDLEKFETGKQTIHPAPNNIAATIQKAIEPLQQLIKNKGITVTVQSGSVEAYYDEDRIIQVATNLLSNAIKFCPETNGKIIINIQKADDYVTVAFTDNGKGINQGDMDNIFDKFYQSDNQNIKKPVGSGLGLAISRQIIEHHKGKIWAENCPDGGARILFNLPVKPI</sequence>
<dbReference type="SMART" id="SM00387">
    <property type="entry name" value="HATPase_c"/>
    <property type="match status" value="1"/>
</dbReference>
<gene>
    <name evidence="14" type="ORF">CHU92_04460</name>
</gene>
<evidence type="ECO:0000256" key="12">
    <source>
        <dbReference type="SAM" id="Phobius"/>
    </source>
</evidence>
<dbReference type="InterPro" id="IPR003661">
    <property type="entry name" value="HisK_dim/P_dom"/>
</dbReference>
<keyword evidence="11 12" id="KW-0472">Membrane</keyword>
<evidence type="ECO:0000256" key="7">
    <source>
        <dbReference type="ARBA" id="ARBA00022692"/>
    </source>
</evidence>
<evidence type="ECO:0000256" key="9">
    <source>
        <dbReference type="ARBA" id="ARBA00022989"/>
    </source>
</evidence>
<dbReference type="Gene3D" id="1.20.1730.10">
    <property type="entry name" value="Sodium/glucose cotransporter"/>
    <property type="match status" value="1"/>
</dbReference>
<keyword evidence="7 12" id="KW-0812">Transmembrane</keyword>
<dbReference type="GO" id="GO:0016020">
    <property type="term" value="C:membrane"/>
    <property type="evidence" value="ECO:0007669"/>
    <property type="project" value="UniProtKB-SubCell"/>
</dbReference>
<evidence type="ECO:0000256" key="1">
    <source>
        <dbReference type="ARBA" id="ARBA00000085"/>
    </source>
</evidence>
<feature type="transmembrane region" description="Helical" evidence="12">
    <location>
        <begin position="112"/>
        <end position="131"/>
    </location>
</feature>
<name>A0A255ZGW2_9FLAO</name>
<dbReference type="Gene3D" id="1.10.287.130">
    <property type="match status" value="1"/>
</dbReference>
<feature type="domain" description="Histidine kinase" evidence="13">
    <location>
        <begin position="677"/>
        <end position="894"/>
    </location>
</feature>
<comment type="catalytic activity">
    <reaction evidence="1">
        <text>ATP + protein L-histidine = ADP + protein N-phospho-L-histidine.</text>
        <dbReference type="EC" id="2.7.13.3"/>
    </reaction>
</comment>
<dbReference type="PROSITE" id="PS50283">
    <property type="entry name" value="NA_SOLUT_SYMP_3"/>
    <property type="match status" value="1"/>
</dbReference>
<evidence type="ECO:0000256" key="10">
    <source>
        <dbReference type="ARBA" id="ARBA00023012"/>
    </source>
</evidence>
<keyword evidence="6" id="KW-0808">Transferase</keyword>
<dbReference type="InterPro" id="IPR005467">
    <property type="entry name" value="His_kinase_dom"/>
</dbReference>
<dbReference type="CDD" id="cd10322">
    <property type="entry name" value="SLC5sbd"/>
    <property type="match status" value="1"/>
</dbReference>
<dbReference type="PROSITE" id="PS50109">
    <property type="entry name" value="HIS_KIN"/>
    <property type="match status" value="1"/>
</dbReference>
<feature type="transmembrane region" description="Helical" evidence="12">
    <location>
        <begin position="438"/>
        <end position="459"/>
    </location>
</feature>
<dbReference type="EC" id="2.7.13.3" evidence="4"/>
<evidence type="ECO:0000259" key="13">
    <source>
        <dbReference type="PROSITE" id="PS50109"/>
    </source>
</evidence>
<feature type="transmembrane region" description="Helical" evidence="12">
    <location>
        <begin position="36"/>
        <end position="53"/>
    </location>
</feature>
<comment type="subcellular location">
    <subcellularLocation>
        <location evidence="2">Membrane</location>
        <topology evidence="2">Multi-pass membrane protein</topology>
    </subcellularLocation>
</comment>
<feature type="transmembrane region" description="Helical" evidence="12">
    <location>
        <begin position="407"/>
        <end position="431"/>
    </location>
</feature>
<dbReference type="SUPFAM" id="SSF47384">
    <property type="entry name" value="Homodimeric domain of signal transducing histidine kinase"/>
    <property type="match status" value="1"/>
</dbReference>
<keyword evidence="5" id="KW-0597">Phosphoprotein</keyword>
<dbReference type="FunFam" id="1.10.287.130:FF:000001">
    <property type="entry name" value="Two-component sensor histidine kinase"/>
    <property type="match status" value="1"/>
</dbReference>